<protein>
    <submittedName>
        <fullName evidence="8">Methylcobamide:CoM methyltransferase</fullName>
    </submittedName>
</protein>
<dbReference type="InterPro" id="IPR006360">
    <property type="entry name" value="Mtase_MtaA_CmuA"/>
</dbReference>
<dbReference type="Proteomes" id="UP000029859">
    <property type="component" value="Unassembled WGS sequence"/>
</dbReference>
<dbReference type="OrthoDB" id="124836at2157"/>
<proteinExistence type="predicted"/>
<dbReference type="GO" id="GO:0032259">
    <property type="term" value="P:methylation"/>
    <property type="evidence" value="ECO:0007669"/>
    <property type="project" value="UniProtKB-KW"/>
</dbReference>
<dbReference type="InterPro" id="IPR000257">
    <property type="entry name" value="Uroporphyrinogen_deCOase"/>
</dbReference>
<dbReference type="NCBIfam" id="NF040654">
    <property type="entry name" value="MtaA_Meth"/>
    <property type="match status" value="1"/>
</dbReference>
<evidence type="ECO:0000259" key="7">
    <source>
        <dbReference type="Pfam" id="PF01208"/>
    </source>
</evidence>
<dbReference type="InterPro" id="IPR038071">
    <property type="entry name" value="UROD/MetE-like_sf"/>
</dbReference>
<reference evidence="8 9" key="1">
    <citation type="submission" date="2014-09" db="EMBL/GenBank/DDBJ databases">
        <title>Draft genome sequence of an obligately methylotrophic methanogen, Methanococcoides methylutens, isolated from marine sediment.</title>
        <authorList>
            <person name="Guan Y."/>
            <person name="Ngugi D.K."/>
            <person name="Blom J."/>
            <person name="Ali S."/>
            <person name="Ferry J.G."/>
            <person name="Stingl U."/>
        </authorList>
    </citation>
    <scope>NUCLEOTIDE SEQUENCE [LARGE SCALE GENOMIC DNA]</scope>
    <source>
        <strain evidence="8 9">DSM 2657</strain>
    </source>
</reference>
<dbReference type="AlphaFoldDB" id="A0A099T2F6"/>
<comment type="cofactor">
    <cofactor evidence="1">
        <name>Zn(2+)</name>
        <dbReference type="ChEBI" id="CHEBI:29105"/>
    </cofactor>
</comment>
<dbReference type="GO" id="GO:0004853">
    <property type="term" value="F:uroporphyrinogen decarboxylase activity"/>
    <property type="evidence" value="ECO:0007669"/>
    <property type="project" value="InterPro"/>
</dbReference>
<dbReference type="NCBIfam" id="TIGR01463">
    <property type="entry name" value="mtaA_cmuA"/>
    <property type="match status" value="1"/>
</dbReference>
<accession>A0A099T2F6</accession>
<dbReference type="SUPFAM" id="SSF51726">
    <property type="entry name" value="UROD/MetE-like"/>
    <property type="match status" value="1"/>
</dbReference>
<evidence type="ECO:0000313" key="8">
    <source>
        <dbReference type="EMBL" id="KGK98348.1"/>
    </source>
</evidence>
<dbReference type="PANTHER" id="PTHR47099">
    <property type="entry name" value="METHYLCOBAMIDE:COM METHYLTRANSFERASE MTBA"/>
    <property type="match status" value="1"/>
</dbReference>
<evidence type="ECO:0000256" key="2">
    <source>
        <dbReference type="ARBA" id="ARBA00022603"/>
    </source>
</evidence>
<keyword evidence="5" id="KW-0862">Zinc</keyword>
<dbReference type="GO" id="GO:0015948">
    <property type="term" value="P:methanogenesis"/>
    <property type="evidence" value="ECO:0007669"/>
    <property type="project" value="UniProtKB-KW"/>
</dbReference>
<evidence type="ECO:0000256" key="6">
    <source>
        <dbReference type="ARBA" id="ARBA00022994"/>
    </source>
</evidence>
<sequence length="345" mass="37443">MHDLNLKDRLLKLFEGEDVDKVPVGSFTTSPVVELMDMCGAARPEADSDPNKMATLTISQQEIAGFEMVRFPFDCTILGEAMGCEIYSGTKERTPSVINGPFKDPLNGFEVPSNLLDRGRIPSILEAADIIRERIGDELPIVAGLEGPTDLAVSLSSLRSFLLWTIKDREKVEQLLDICTEACIELGNAYLDHGVDVVCIADAVASPELVQPSDFEELIKPRYSRITKGINGLSVLHVCGKADPIISHMTGCGFDGISIEESIQDLNTAVEVAHRNNTIVIGNVSTSVTMFSGTPEQVKEEAFKSLDAGVDILAPGCGLAPQTPIRNLKALVEARNEYCDQSYTI</sequence>
<dbReference type="PANTHER" id="PTHR47099:SF1">
    <property type="entry name" value="METHYLCOBAMIDE:COM METHYLTRANSFERASE MTBA"/>
    <property type="match status" value="1"/>
</dbReference>
<comment type="caution">
    <text evidence="8">The sequence shown here is derived from an EMBL/GenBank/DDBJ whole genome shotgun (WGS) entry which is preliminary data.</text>
</comment>
<dbReference type="GO" id="GO:0006779">
    <property type="term" value="P:porphyrin-containing compound biosynthetic process"/>
    <property type="evidence" value="ECO:0007669"/>
    <property type="project" value="InterPro"/>
</dbReference>
<gene>
    <name evidence="8" type="ORF">LI82_11590</name>
</gene>
<evidence type="ECO:0000256" key="4">
    <source>
        <dbReference type="ARBA" id="ARBA00022723"/>
    </source>
</evidence>
<dbReference type="GO" id="GO:0006730">
    <property type="term" value="P:one-carbon metabolic process"/>
    <property type="evidence" value="ECO:0007669"/>
    <property type="project" value="InterPro"/>
</dbReference>
<dbReference type="RefSeq" id="WP_048195757.1">
    <property type="nucleotide sequence ID" value="NZ_CAAGSM010000001.1"/>
</dbReference>
<keyword evidence="3 8" id="KW-0808">Transferase</keyword>
<keyword evidence="6" id="KW-0484">Methanogenesis</keyword>
<evidence type="ECO:0000313" key="9">
    <source>
        <dbReference type="Proteomes" id="UP000029859"/>
    </source>
</evidence>
<feature type="domain" description="Uroporphyrinogen decarboxylase (URO-D)" evidence="7">
    <location>
        <begin position="7"/>
        <end position="338"/>
    </location>
</feature>
<name>A0A099T2F6_METMT</name>
<dbReference type="GO" id="GO:0008168">
    <property type="term" value="F:methyltransferase activity"/>
    <property type="evidence" value="ECO:0007669"/>
    <property type="project" value="UniProtKB-KW"/>
</dbReference>
<dbReference type="Gene3D" id="3.20.20.210">
    <property type="match status" value="1"/>
</dbReference>
<dbReference type="Pfam" id="PF01208">
    <property type="entry name" value="URO-D"/>
    <property type="match status" value="1"/>
</dbReference>
<dbReference type="InterPro" id="IPR052024">
    <property type="entry name" value="Methanogen_methyltrans"/>
</dbReference>
<dbReference type="EMBL" id="JRHO01000014">
    <property type="protein sequence ID" value="KGK98348.1"/>
    <property type="molecule type" value="Genomic_DNA"/>
</dbReference>
<dbReference type="NCBIfam" id="NF004889">
    <property type="entry name" value="PRK06252.1"/>
    <property type="match status" value="1"/>
</dbReference>
<evidence type="ECO:0000256" key="1">
    <source>
        <dbReference type="ARBA" id="ARBA00001947"/>
    </source>
</evidence>
<organism evidence="8 9">
    <name type="scientific">Methanococcoides methylutens</name>
    <dbReference type="NCBI Taxonomy" id="2226"/>
    <lineage>
        <taxon>Archaea</taxon>
        <taxon>Methanobacteriati</taxon>
        <taxon>Methanobacteriota</taxon>
        <taxon>Stenosarchaea group</taxon>
        <taxon>Methanomicrobia</taxon>
        <taxon>Methanosarcinales</taxon>
        <taxon>Methanosarcinaceae</taxon>
        <taxon>Methanococcoides</taxon>
    </lineage>
</organism>
<keyword evidence="2 8" id="KW-0489">Methyltransferase</keyword>
<evidence type="ECO:0000256" key="3">
    <source>
        <dbReference type="ARBA" id="ARBA00022679"/>
    </source>
</evidence>
<dbReference type="CDD" id="cd03307">
    <property type="entry name" value="Mta_CmuA_like"/>
    <property type="match status" value="1"/>
</dbReference>
<evidence type="ECO:0000256" key="5">
    <source>
        <dbReference type="ARBA" id="ARBA00022833"/>
    </source>
</evidence>
<dbReference type="GO" id="GO:0046872">
    <property type="term" value="F:metal ion binding"/>
    <property type="evidence" value="ECO:0007669"/>
    <property type="project" value="UniProtKB-KW"/>
</dbReference>
<keyword evidence="9" id="KW-1185">Reference proteome</keyword>
<keyword evidence="4" id="KW-0479">Metal-binding</keyword>